<evidence type="ECO:0000313" key="2">
    <source>
        <dbReference type="Proteomes" id="UP000199632"/>
    </source>
</evidence>
<dbReference type="STRING" id="137265.SAMN05421684_5843"/>
<dbReference type="EMBL" id="FNQB01000003">
    <property type="protein sequence ID" value="SDZ50122.1"/>
    <property type="molecule type" value="Genomic_DNA"/>
</dbReference>
<gene>
    <name evidence="1" type="ORF">SAMN05421684_5843</name>
</gene>
<dbReference type="RefSeq" id="WP_090799714.1">
    <property type="nucleotide sequence ID" value="NZ_BOND01000001.1"/>
</dbReference>
<sequence>MPTFEELRKLNELLPDPSTLLFDVRLGERDDPAGRRGAVEHWAFLAGRKGYTVTPRDARSEHTAATYCGEVDVDGLGYEVHRGPRRRLVEMSQDAAGTSQGRFVLGEAIWAVPVPPEPEPVYCPWCTDGPPDTFRLAGSSTNDGIFSVWAVENADGTGRGLVVQQDPDEDEPDTVCFEPAHAVLEAGVRGWTLSTDELALHFTDEAAGELDLADGARWLRFQLSLKPAQHRKLRAGLEKVFGPAA</sequence>
<dbReference type="Proteomes" id="UP000199632">
    <property type="component" value="Unassembled WGS sequence"/>
</dbReference>
<reference evidence="2" key="1">
    <citation type="submission" date="2016-10" db="EMBL/GenBank/DDBJ databases">
        <authorList>
            <person name="Varghese N."/>
            <person name="Submissions S."/>
        </authorList>
    </citation>
    <scope>NUCLEOTIDE SEQUENCE [LARGE SCALE GENOMIC DNA]</scope>
    <source>
        <strain evidence="2">DSM 44718</strain>
    </source>
</reference>
<accession>A0A1H3TIH4</accession>
<organism evidence="1 2">
    <name type="scientific">Asanoa ishikariensis</name>
    <dbReference type="NCBI Taxonomy" id="137265"/>
    <lineage>
        <taxon>Bacteria</taxon>
        <taxon>Bacillati</taxon>
        <taxon>Actinomycetota</taxon>
        <taxon>Actinomycetes</taxon>
        <taxon>Micromonosporales</taxon>
        <taxon>Micromonosporaceae</taxon>
        <taxon>Asanoa</taxon>
    </lineage>
</organism>
<dbReference type="OrthoDB" id="3350393at2"/>
<proteinExistence type="predicted"/>
<dbReference type="AlphaFoldDB" id="A0A1H3TIH4"/>
<keyword evidence="2" id="KW-1185">Reference proteome</keyword>
<protein>
    <submittedName>
        <fullName evidence="1">Uncharacterized protein</fullName>
    </submittedName>
</protein>
<evidence type="ECO:0000313" key="1">
    <source>
        <dbReference type="EMBL" id="SDZ50122.1"/>
    </source>
</evidence>
<name>A0A1H3TIH4_9ACTN</name>